<keyword evidence="4 8" id="KW-1133">Transmembrane helix</keyword>
<feature type="transmembrane region" description="Helical" evidence="8">
    <location>
        <begin position="935"/>
        <end position="954"/>
    </location>
</feature>
<evidence type="ECO:0000313" key="10">
    <source>
        <dbReference type="Proteomes" id="UP001158576"/>
    </source>
</evidence>
<feature type="transmembrane region" description="Helical" evidence="8">
    <location>
        <begin position="1022"/>
        <end position="1042"/>
    </location>
</feature>
<keyword evidence="6" id="KW-0325">Glycoprotein</keyword>
<feature type="transmembrane region" description="Helical" evidence="8">
    <location>
        <begin position="960"/>
        <end position="981"/>
    </location>
</feature>
<evidence type="ECO:0000256" key="4">
    <source>
        <dbReference type="ARBA" id="ARBA00022989"/>
    </source>
</evidence>
<feature type="compositionally biased region" description="Basic and acidic residues" evidence="7">
    <location>
        <begin position="20"/>
        <end position="59"/>
    </location>
</feature>
<feature type="compositionally biased region" description="Polar residues" evidence="7">
    <location>
        <begin position="1"/>
        <end position="17"/>
    </location>
</feature>
<evidence type="ECO:0000313" key="9">
    <source>
        <dbReference type="EMBL" id="CAG5085049.1"/>
    </source>
</evidence>
<evidence type="ECO:0000256" key="8">
    <source>
        <dbReference type="SAM" id="Phobius"/>
    </source>
</evidence>
<evidence type="ECO:0000256" key="2">
    <source>
        <dbReference type="ARBA" id="ARBA00005585"/>
    </source>
</evidence>
<feature type="compositionally biased region" description="Acidic residues" evidence="7">
    <location>
        <begin position="61"/>
        <end position="71"/>
    </location>
</feature>
<keyword evidence="3 8" id="KW-0812">Transmembrane</keyword>
<evidence type="ECO:0000256" key="5">
    <source>
        <dbReference type="ARBA" id="ARBA00023136"/>
    </source>
</evidence>
<feature type="transmembrane region" description="Helical" evidence="8">
    <location>
        <begin position="612"/>
        <end position="639"/>
    </location>
</feature>
<feature type="transmembrane region" description="Helical" evidence="8">
    <location>
        <begin position="423"/>
        <end position="443"/>
    </location>
</feature>
<organism evidence="9 10">
    <name type="scientific">Oikopleura dioica</name>
    <name type="common">Tunicate</name>
    <dbReference type="NCBI Taxonomy" id="34765"/>
    <lineage>
        <taxon>Eukaryota</taxon>
        <taxon>Metazoa</taxon>
        <taxon>Chordata</taxon>
        <taxon>Tunicata</taxon>
        <taxon>Appendicularia</taxon>
        <taxon>Copelata</taxon>
        <taxon>Oikopleuridae</taxon>
        <taxon>Oikopleura</taxon>
    </lineage>
</organism>
<feature type="transmembrane region" description="Helical" evidence="8">
    <location>
        <begin position="500"/>
        <end position="520"/>
    </location>
</feature>
<feature type="transmembrane region" description="Helical" evidence="8">
    <location>
        <begin position="993"/>
        <end position="1016"/>
    </location>
</feature>
<keyword evidence="5 8" id="KW-0472">Membrane</keyword>
<dbReference type="PANTHER" id="PTHR46022">
    <property type="entry name" value="PROTEIN PATCHED"/>
    <property type="match status" value="1"/>
</dbReference>
<evidence type="ECO:0000256" key="7">
    <source>
        <dbReference type="SAM" id="MobiDB-lite"/>
    </source>
</evidence>
<dbReference type="EMBL" id="OU015568">
    <property type="protein sequence ID" value="CAG5085049.1"/>
    <property type="molecule type" value="Genomic_DNA"/>
</dbReference>
<reference evidence="9 10" key="1">
    <citation type="submission" date="2021-04" db="EMBL/GenBank/DDBJ databases">
        <authorList>
            <person name="Bliznina A."/>
        </authorList>
    </citation>
    <scope>NUCLEOTIDE SEQUENCE [LARGE SCALE GENOMIC DNA]</scope>
</reference>
<proteinExistence type="inferred from homology"/>
<feature type="transmembrane region" description="Helical" evidence="8">
    <location>
        <begin position="569"/>
        <end position="591"/>
    </location>
</feature>
<accession>A0ABN7RW17</accession>
<feature type="region of interest" description="Disordered" evidence="7">
    <location>
        <begin position="1"/>
        <end position="76"/>
    </location>
</feature>
<feature type="transmembrane region" description="Helical" evidence="8">
    <location>
        <begin position="532"/>
        <end position="557"/>
    </location>
</feature>
<protein>
    <submittedName>
        <fullName evidence="9">Oidioi.mRNA.OKI2018_I69.PAR.g10800.t1.cds</fullName>
    </submittedName>
</protein>
<evidence type="ECO:0000256" key="6">
    <source>
        <dbReference type="ARBA" id="ARBA00023180"/>
    </source>
</evidence>
<keyword evidence="10" id="KW-1185">Reference proteome</keyword>
<comment type="similarity">
    <text evidence="2">Belongs to the patched family.</text>
</comment>
<gene>
    <name evidence="9" type="ORF">OKIOD_LOCUS2358</name>
</gene>
<feature type="transmembrane region" description="Helical" evidence="8">
    <location>
        <begin position="910"/>
        <end position="928"/>
    </location>
</feature>
<evidence type="ECO:0000256" key="3">
    <source>
        <dbReference type="ARBA" id="ARBA00022692"/>
    </source>
</evidence>
<dbReference type="Proteomes" id="UP001158576">
    <property type="component" value="Chromosome PAR"/>
</dbReference>
<evidence type="ECO:0000256" key="1">
    <source>
        <dbReference type="ARBA" id="ARBA00004141"/>
    </source>
</evidence>
<comment type="subcellular location">
    <subcellularLocation>
        <location evidence="1">Membrane</location>
        <topology evidence="1">Multi-pass membrane protein</topology>
    </subcellularLocation>
</comment>
<feature type="transmembrane region" description="Helical" evidence="8">
    <location>
        <begin position="120"/>
        <end position="138"/>
    </location>
</feature>
<feature type="transmembrane region" description="Helical" evidence="8">
    <location>
        <begin position="450"/>
        <end position="480"/>
    </location>
</feature>
<dbReference type="PANTHER" id="PTHR46022:SF1">
    <property type="entry name" value="PROTEIN PATCHED"/>
    <property type="match status" value="1"/>
</dbReference>
<name>A0ABN7RW17_OIKDI</name>
<sequence length="1111" mass="125708">MTRQTHSPSTKMTQTVPLNEGEKTANIEENASNRKEDLRTREERVRETDRISDYPRCDSDTMPETDSEYTCEDSSRSLVQNNSEKCLIPQPKKRRLKYDVKHQWHKFLYRLGSLIERQSSFSVFFIFSFLIGLVAITYCENDELIVYSRQQKVNPGVNATWGNFMLNVMTHADDSREGITKSALLHHQAVVQAVLATSVSFFERTWTIESLCHKATGFKLSEDIELTTKLDTEFSQFFQNDLAPCIVDTPLNCFSEGEDLLIYNREKYCLGTDGKFSWADDTPCGYSSLSGLSDFSRKISIDEYFEDNDSLLTSRRISSSSSCNSVGISHSTERTINDQGYLQTTINLMAANSLYDFYSNTLSNQPLKRNSAGRQVFWTPELAAELLETFLNNVENVVESHENAFFYCPNFVQLENLNIKESFLAVTPYLMVSTGIVYFIVAVSGLSHPLLLSAIFAISNFFVFGSFTTGWSSIIINYALSAKTHAEAKLDPFISHVGGPLLQSIAGGLILGVVATFGHLYRAKNTTSMGEIFIHTFPTIVLSMSSLFGLGLVYWTKTNTTLEHFGSEFLIMSIFFMFFIICIVPKVFEVHRLSKYMSNRTREIMLPHRAKFYCTLLWAAVRVVLAVSITILAAVGLALRFDISVRNFDFIPKTSHNYVAARIQETYFPVHKTMLELDVNETTDLHDELANAHRIASSSQFHQSMSIDKEFWFYNFKTWVDEKVRVEDVTEWECRAAVNRLRKKDVRRDLKASDITESIERILIYAINKTGRREKTFDRQSGEYETLLATWIYLNRAELRLKTEFEIFGWIPSYSEIISKKKNTMMPLEKLKNCPTTALNKMLDYRPFQRNAKKMLKLPVRLVVNDFGLKMDDFKDFQERISIEMKHAKLTGAEIDALGYLQNVTDPSTIAAYAGFVILGVFLGGLIHADMMFSFLSVAVWIVSLFQVVGLTSFCNIPFNQLTLAGCLLASLYPAVFLSLNKVDVPLINTPQIQLGLALVCFCPLIFLLCSPFSAISSYFGAPLSFGVLVAMLNSSLVAHLIGSEKVVISFDFAAKVSHQIFNINLSEDDRKVLNSLIVTPKKTLHLVEPPLEATSSSLDRDLSTSESSLS</sequence>